<dbReference type="InterPro" id="IPR036870">
    <property type="entry name" value="Ribosomal_bS18_sf"/>
</dbReference>
<feature type="non-terminal residue" evidence="3">
    <location>
        <position position="43"/>
    </location>
</feature>
<evidence type="ECO:0000256" key="2">
    <source>
        <dbReference type="ARBA" id="ARBA00023274"/>
    </source>
</evidence>
<dbReference type="Proteomes" id="UP000246104">
    <property type="component" value="Unassembled WGS sequence"/>
</dbReference>
<dbReference type="SUPFAM" id="SSF46911">
    <property type="entry name" value="Ribosomal protein S18"/>
    <property type="match status" value="1"/>
</dbReference>
<accession>A0A317JQ15</accession>
<dbReference type="GO" id="GO:0006412">
    <property type="term" value="P:translation"/>
    <property type="evidence" value="ECO:0007669"/>
    <property type="project" value="InterPro"/>
</dbReference>
<organism evidence="3 4">
    <name type="scientific">Candidatus Cerribacteria bacterium 'Amazon FNV 2010 28 9'</name>
    <dbReference type="NCBI Taxonomy" id="2081795"/>
    <lineage>
        <taxon>Bacteria</taxon>
        <taxon>Candidatus Cerribacteria</taxon>
    </lineage>
</organism>
<dbReference type="GO" id="GO:0003735">
    <property type="term" value="F:structural constituent of ribosome"/>
    <property type="evidence" value="ECO:0007669"/>
    <property type="project" value="InterPro"/>
</dbReference>
<name>A0A317JQ15_9BACT</name>
<reference evidence="3 4" key="1">
    <citation type="submission" date="2018-02" db="EMBL/GenBank/DDBJ databases">
        <title>Genomic Reconstructions from Amazon Rainforest and Pasture Soil Reveal Novel Insights into the Physiology of Candidate Phyla in Tropical Sites.</title>
        <authorList>
            <person name="Kroeger M.E."/>
            <person name="Delmont T."/>
            <person name="Eren A.M."/>
            <person name="Guo J."/>
            <person name="Meyer K.M."/>
            <person name="Khan K."/>
            <person name="Rodrigues J.L.M."/>
            <person name="Bohannan B.J.M."/>
            <person name="Tringe S."/>
            <person name="Borges C.D."/>
            <person name="Tiedje J."/>
            <person name="Tsai S.M."/>
            <person name="Nusslein K."/>
        </authorList>
    </citation>
    <scope>NUCLEOTIDE SEQUENCE [LARGE SCALE GENOMIC DNA]</scope>
    <source>
        <strain evidence="3">Amazon FNV 2010 28 9</strain>
    </source>
</reference>
<proteinExistence type="predicted"/>
<dbReference type="GO" id="GO:0005840">
    <property type="term" value="C:ribosome"/>
    <property type="evidence" value="ECO:0007669"/>
    <property type="project" value="UniProtKB-KW"/>
</dbReference>
<dbReference type="AlphaFoldDB" id="A0A317JQ15"/>
<evidence type="ECO:0000256" key="1">
    <source>
        <dbReference type="ARBA" id="ARBA00022980"/>
    </source>
</evidence>
<protein>
    <submittedName>
        <fullName evidence="3">30S ribosomal protein S18</fullName>
    </submittedName>
</protein>
<dbReference type="Pfam" id="PF01084">
    <property type="entry name" value="Ribosomal_S18"/>
    <property type="match status" value="1"/>
</dbReference>
<comment type="caution">
    <text evidence="3">The sequence shown here is derived from an EMBL/GenBank/DDBJ whole genome shotgun (WGS) entry which is preliminary data.</text>
</comment>
<dbReference type="EMBL" id="PSRQ01000021">
    <property type="protein sequence ID" value="PWU23881.1"/>
    <property type="molecule type" value="Genomic_DNA"/>
</dbReference>
<dbReference type="GO" id="GO:1990904">
    <property type="term" value="C:ribonucleoprotein complex"/>
    <property type="evidence" value="ECO:0007669"/>
    <property type="project" value="UniProtKB-KW"/>
</dbReference>
<keyword evidence="1 3" id="KW-0689">Ribosomal protein</keyword>
<sequence>MIQKPNFGPKRLNPQQAKTAVFDYKKPEELKRFITERGSILSR</sequence>
<keyword evidence="2" id="KW-0687">Ribonucleoprotein</keyword>
<dbReference type="InterPro" id="IPR001648">
    <property type="entry name" value="Ribosomal_bS18"/>
</dbReference>
<dbReference type="Gene3D" id="4.10.640.10">
    <property type="entry name" value="Ribosomal protein S18"/>
    <property type="match status" value="1"/>
</dbReference>
<evidence type="ECO:0000313" key="3">
    <source>
        <dbReference type="EMBL" id="PWU23881.1"/>
    </source>
</evidence>
<evidence type="ECO:0000313" key="4">
    <source>
        <dbReference type="Proteomes" id="UP000246104"/>
    </source>
</evidence>
<gene>
    <name evidence="3" type="ORF">C5B42_01440</name>
</gene>